<dbReference type="EMBL" id="LAZR01039305">
    <property type="protein sequence ID" value="KKL17322.1"/>
    <property type="molecule type" value="Genomic_DNA"/>
</dbReference>
<name>A0A0F9BTV7_9ZZZZ</name>
<protein>
    <submittedName>
        <fullName evidence="1">Uncharacterized protein</fullName>
    </submittedName>
</protein>
<comment type="caution">
    <text evidence="1">The sequence shown here is derived from an EMBL/GenBank/DDBJ whole genome shotgun (WGS) entry which is preliminary data.</text>
</comment>
<gene>
    <name evidence="1" type="ORF">LCGC14_2486720</name>
</gene>
<evidence type="ECO:0000313" key="1">
    <source>
        <dbReference type="EMBL" id="KKL17322.1"/>
    </source>
</evidence>
<accession>A0A0F9BTV7</accession>
<reference evidence="1" key="1">
    <citation type="journal article" date="2015" name="Nature">
        <title>Complex archaea that bridge the gap between prokaryotes and eukaryotes.</title>
        <authorList>
            <person name="Spang A."/>
            <person name="Saw J.H."/>
            <person name="Jorgensen S.L."/>
            <person name="Zaremba-Niedzwiedzka K."/>
            <person name="Martijn J."/>
            <person name="Lind A.E."/>
            <person name="van Eijk R."/>
            <person name="Schleper C."/>
            <person name="Guy L."/>
            <person name="Ettema T.J."/>
        </authorList>
    </citation>
    <scope>NUCLEOTIDE SEQUENCE</scope>
</reference>
<sequence>MKDSRVIAALVAGLIGVGLLWAAYASETVTRAEMVSYVAATTTEHLKVLRADIRKVTETLGDVRDRVISMESILTGRDRLGSRGE</sequence>
<dbReference type="AlphaFoldDB" id="A0A0F9BTV7"/>
<organism evidence="1">
    <name type="scientific">marine sediment metagenome</name>
    <dbReference type="NCBI Taxonomy" id="412755"/>
    <lineage>
        <taxon>unclassified sequences</taxon>
        <taxon>metagenomes</taxon>
        <taxon>ecological metagenomes</taxon>
    </lineage>
</organism>
<proteinExistence type="predicted"/>